<dbReference type="STRING" id="51511.ENSCSAVP00000011320"/>
<protein>
    <recommendedName>
        <fullName evidence="2">Legumain prodomain domain-containing protein</fullName>
    </recommendedName>
</protein>
<dbReference type="InterPro" id="IPR048501">
    <property type="entry name" value="Legum_prodom"/>
</dbReference>
<dbReference type="GO" id="GO:0051603">
    <property type="term" value="P:proteolysis involved in protein catabolic process"/>
    <property type="evidence" value="ECO:0007669"/>
    <property type="project" value="TreeGrafter"/>
</dbReference>
<reference evidence="3" key="3">
    <citation type="submission" date="2025-09" db="UniProtKB">
        <authorList>
            <consortium name="Ensembl"/>
        </authorList>
    </citation>
    <scope>IDENTIFICATION</scope>
</reference>
<proteinExistence type="inferred from homology"/>
<comment type="similarity">
    <text evidence="1">Belongs to the peptidase C13 family.</text>
</comment>
<dbReference type="GeneTree" id="ENSGT00940000154782"/>
<dbReference type="Gene3D" id="1.10.132.130">
    <property type="match status" value="1"/>
</dbReference>
<name>H2Z158_CIOSA</name>
<dbReference type="GO" id="GO:0004197">
    <property type="term" value="F:cysteine-type endopeptidase activity"/>
    <property type="evidence" value="ECO:0007669"/>
    <property type="project" value="TreeGrafter"/>
</dbReference>
<dbReference type="Pfam" id="PF20985">
    <property type="entry name" value="Legum_prodom"/>
    <property type="match status" value="1"/>
</dbReference>
<dbReference type="InterPro" id="IPR046427">
    <property type="entry name" value="Legumain_prodom_sf"/>
</dbReference>
<feature type="domain" description="Legumain prodomain" evidence="2">
    <location>
        <begin position="65"/>
        <end position="158"/>
    </location>
</feature>
<organism evidence="3 4">
    <name type="scientific">Ciona savignyi</name>
    <name type="common">Pacific transparent sea squirt</name>
    <dbReference type="NCBI Taxonomy" id="51511"/>
    <lineage>
        <taxon>Eukaryota</taxon>
        <taxon>Metazoa</taxon>
        <taxon>Chordata</taxon>
        <taxon>Tunicata</taxon>
        <taxon>Ascidiacea</taxon>
        <taxon>Phlebobranchia</taxon>
        <taxon>Cionidae</taxon>
        <taxon>Ciona</taxon>
    </lineage>
</organism>
<dbReference type="Ensembl" id="ENSCSAVT00000011453.1">
    <property type="protein sequence ID" value="ENSCSAVP00000011320.1"/>
    <property type="gene ID" value="ENSCSAVG00000006624.1"/>
</dbReference>
<dbReference type="InParanoid" id="H2Z158"/>
<dbReference type="eggNOG" id="KOG1348">
    <property type="taxonomic scope" value="Eukaryota"/>
</dbReference>
<dbReference type="PANTHER" id="PTHR12000:SF42">
    <property type="entry name" value="LEGUMAIN"/>
    <property type="match status" value="1"/>
</dbReference>
<dbReference type="CDD" id="cd21115">
    <property type="entry name" value="legumain_C"/>
    <property type="match status" value="1"/>
</dbReference>
<keyword evidence="4" id="KW-1185">Reference proteome</keyword>
<sequence>MQYGDLSLSNEIVGIFQGQRESKVKPMKLRPIYDDVPSPDVPIHILQYKISMATTFQQHQQLQLELNKELEMRRRIQWTMRNIANLAAAESNENSLVFHTMPTLLDLPCYSQAIQAFDAMCYELDDHEYAYRQLFVFGNLCDNGVPVDTIVESTRKTCSNIV</sequence>
<dbReference type="GO" id="GO:0006624">
    <property type="term" value="P:vacuolar protein processing"/>
    <property type="evidence" value="ECO:0007669"/>
    <property type="project" value="TreeGrafter"/>
</dbReference>
<dbReference type="FunFam" id="1.10.132.130:FF:000001">
    <property type="entry name" value="Vacuolar-processing enzyme beta-isozyme"/>
    <property type="match status" value="1"/>
</dbReference>
<reference evidence="4" key="1">
    <citation type="submission" date="2003-08" db="EMBL/GenBank/DDBJ databases">
        <authorList>
            <person name="Birren B."/>
            <person name="Nusbaum C."/>
            <person name="Abebe A."/>
            <person name="Abouelleil A."/>
            <person name="Adekoya E."/>
            <person name="Ait-zahra M."/>
            <person name="Allen N."/>
            <person name="Allen T."/>
            <person name="An P."/>
            <person name="Anderson M."/>
            <person name="Anderson S."/>
            <person name="Arachchi H."/>
            <person name="Armbruster J."/>
            <person name="Bachantsang P."/>
            <person name="Baldwin J."/>
            <person name="Barry A."/>
            <person name="Bayul T."/>
            <person name="Blitshsteyn B."/>
            <person name="Bloom T."/>
            <person name="Blye J."/>
            <person name="Boguslavskiy L."/>
            <person name="Borowsky M."/>
            <person name="Boukhgalter B."/>
            <person name="Brunache A."/>
            <person name="Butler J."/>
            <person name="Calixte N."/>
            <person name="Calvo S."/>
            <person name="Camarata J."/>
            <person name="Campo K."/>
            <person name="Chang J."/>
            <person name="Cheshatsang Y."/>
            <person name="Citroen M."/>
            <person name="Collymore A."/>
            <person name="Considine T."/>
            <person name="Cook A."/>
            <person name="Cooke P."/>
            <person name="Corum B."/>
            <person name="Cuomo C."/>
            <person name="David R."/>
            <person name="Dawoe T."/>
            <person name="Degray S."/>
            <person name="Dodge S."/>
            <person name="Dooley K."/>
            <person name="Dorje P."/>
            <person name="Dorjee K."/>
            <person name="Dorris L."/>
            <person name="Duffey N."/>
            <person name="Dupes A."/>
            <person name="Elkins T."/>
            <person name="Engels R."/>
            <person name="Erickson J."/>
            <person name="Farina A."/>
            <person name="Faro S."/>
            <person name="Ferreira P."/>
            <person name="Fischer H."/>
            <person name="Fitzgerald M."/>
            <person name="Foley K."/>
            <person name="Gage D."/>
            <person name="Galagan J."/>
            <person name="Gearin G."/>
            <person name="Gnerre S."/>
            <person name="Gnirke A."/>
            <person name="Goyette A."/>
            <person name="Graham J."/>
            <person name="Grandbois E."/>
            <person name="Gyaltsen K."/>
            <person name="Hafez N."/>
            <person name="Hagopian D."/>
            <person name="Hagos B."/>
            <person name="Hall J."/>
            <person name="Hatcher B."/>
            <person name="Heller A."/>
            <person name="Higgins H."/>
            <person name="Honan T."/>
            <person name="Horn A."/>
            <person name="Houde N."/>
            <person name="Hughes L."/>
            <person name="Hulme W."/>
            <person name="Husby E."/>
            <person name="Iliev I."/>
            <person name="Jaffe D."/>
            <person name="Jones C."/>
            <person name="Kamal M."/>
            <person name="Kamat A."/>
            <person name="Kamvysselis M."/>
            <person name="Karlsson E."/>
            <person name="Kells C."/>
            <person name="Kieu A."/>
            <person name="Kisner P."/>
            <person name="Kodira C."/>
            <person name="Kulbokas E."/>
            <person name="Labutti K."/>
            <person name="Lama D."/>
            <person name="Landers T."/>
            <person name="Leger J."/>
            <person name="Levine S."/>
            <person name="Lewis D."/>
            <person name="Lewis T."/>
            <person name="Lindblad-toh K."/>
            <person name="Liu X."/>
            <person name="Lokyitsang T."/>
            <person name="Lokyitsang Y."/>
            <person name="Lucien O."/>
            <person name="Lui A."/>
            <person name="Ma L.J."/>
            <person name="Mabbitt R."/>
            <person name="Macdonald J."/>
            <person name="Maclean C."/>
            <person name="Major J."/>
            <person name="Manning J."/>
            <person name="Marabella R."/>
            <person name="Maru K."/>
            <person name="Matthews C."/>
            <person name="Mauceli E."/>
            <person name="Mccarthy M."/>
            <person name="Mcdonough S."/>
            <person name="Mcghee T."/>
            <person name="Meldrim J."/>
            <person name="Meneus L."/>
            <person name="Mesirov J."/>
            <person name="Mihalev A."/>
            <person name="Mihova T."/>
            <person name="Mikkelsen T."/>
            <person name="Mlenga V."/>
            <person name="Moru K."/>
            <person name="Mozes J."/>
            <person name="Mulrain L."/>
            <person name="Munson G."/>
            <person name="Naylor J."/>
            <person name="Newes C."/>
            <person name="Nguyen C."/>
            <person name="Nguyen N."/>
            <person name="Nguyen T."/>
            <person name="Nicol R."/>
            <person name="Nielsen C."/>
            <person name="Nizzari M."/>
            <person name="Norbu C."/>
            <person name="Norbu N."/>
            <person name="O'donnell P."/>
            <person name="Okoawo O."/>
            <person name="O'leary S."/>
            <person name="Omotosho B."/>
            <person name="O'neill K."/>
            <person name="Osman S."/>
            <person name="Parker S."/>
            <person name="Perrin D."/>
            <person name="Phunkhang P."/>
            <person name="Piqani B."/>
            <person name="Purcell S."/>
            <person name="Rachupka T."/>
            <person name="Ramasamy U."/>
            <person name="Rameau R."/>
            <person name="Ray V."/>
            <person name="Raymond C."/>
            <person name="Retta R."/>
            <person name="Richardson S."/>
            <person name="Rise C."/>
            <person name="Rodriguez J."/>
            <person name="Rogers J."/>
            <person name="Rogov P."/>
            <person name="Rutman M."/>
            <person name="Schupbach R."/>
            <person name="Seaman C."/>
            <person name="Settipalli S."/>
            <person name="Sharpe T."/>
            <person name="Sheridan J."/>
            <person name="Sherpa N."/>
            <person name="Shi J."/>
            <person name="Smirnov S."/>
            <person name="Smith C."/>
            <person name="Sougnez C."/>
            <person name="Spencer B."/>
            <person name="Stalker J."/>
            <person name="Stange-thomann N."/>
            <person name="Stavropoulos S."/>
            <person name="Stetson K."/>
            <person name="Stone C."/>
            <person name="Stone S."/>
            <person name="Stubbs M."/>
            <person name="Talamas J."/>
            <person name="Tchuinga P."/>
            <person name="Tenzing P."/>
            <person name="Tesfaye S."/>
            <person name="Theodore J."/>
            <person name="Thoulutsang Y."/>
            <person name="Topham K."/>
            <person name="Towey S."/>
            <person name="Tsamla T."/>
            <person name="Tsomo N."/>
            <person name="Vallee D."/>
            <person name="Vassiliev H."/>
            <person name="Venkataraman V."/>
            <person name="Vinson J."/>
            <person name="Vo A."/>
            <person name="Wade C."/>
            <person name="Wang S."/>
            <person name="Wangchuk T."/>
            <person name="Wangdi T."/>
            <person name="Whittaker C."/>
            <person name="Wilkinson J."/>
            <person name="Wu Y."/>
            <person name="Wyman D."/>
            <person name="Yadav S."/>
            <person name="Yang S."/>
            <person name="Yang X."/>
            <person name="Yeager S."/>
            <person name="Yee E."/>
            <person name="Young G."/>
            <person name="Zainoun J."/>
            <person name="Zembeck L."/>
            <person name="Zimmer A."/>
            <person name="Zody M."/>
            <person name="Lander E."/>
        </authorList>
    </citation>
    <scope>NUCLEOTIDE SEQUENCE [LARGE SCALE GENOMIC DNA]</scope>
</reference>
<dbReference type="HOGENOM" id="CLU_1647670_0_0_1"/>
<evidence type="ECO:0000259" key="2">
    <source>
        <dbReference type="Pfam" id="PF20985"/>
    </source>
</evidence>
<dbReference type="OMA" id="TYCENDS"/>
<evidence type="ECO:0000256" key="1">
    <source>
        <dbReference type="ARBA" id="ARBA00009941"/>
    </source>
</evidence>
<evidence type="ECO:0000313" key="4">
    <source>
        <dbReference type="Proteomes" id="UP000007875"/>
    </source>
</evidence>
<accession>H2Z158</accession>
<dbReference type="Proteomes" id="UP000007875">
    <property type="component" value="Unassembled WGS sequence"/>
</dbReference>
<evidence type="ECO:0000313" key="3">
    <source>
        <dbReference type="Ensembl" id="ENSCSAVP00000011320.1"/>
    </source>
</evidence>
<reference evidence="3" key="2">
    <citation type="submission" date="2025-08" db="UniProtKB">
        <authorList>
            <consortium name="Ensembl"/>
        </authorList>
    </citation>
    <scope>IDENTIFICATION</scope>
</reference>
<dbReference type="InterPro" id="IPR001096">
    <property type="entry name" value="Peptidase_C13"/>
</dbReference>
<dbReference type="PANTHER" id="PTHR12000">
    <property type="entry name" value="HEMOGLOBINASE FAMILY MEMBER"/>
    <property type="match status" value="1"/>
</dbReference>
<dbReference type="GO" id="GO:0005773">
    <property type="term" value="C:vacuole"/>
    <property type="evidence" value="ECO:0007669"/>
    <property type="project" value="GOC"/>
</dbReference>
<dbReference type="AlphaFoldDB" id="H2Z158"/>